<proteinExistence type="predicted"/>
<dbReference type="PANTHER" id="PTHR42069:SF1">
    <property type="entry name" value="MARVEL DOMAIN-CONTAINING PROTEIN"/>
    <property type="match status" value="1"/>
</dbReference>
<dbReference type="AlphaFoldDB" id="A0A9P7YDQ9"/>
<feature type="transmembrane region" description="Helical" evidence="1">
    <location>
        <begin position="23"/>
        <end position="48"/>
    </location>
</feature>
<keyword evidence="1" id="KW-0472">Membrane</keyword>
<keyword evidence="1" id="KW-0812">Transmembrane</keyword>
<feature type="transmembrane region" description="Helical" evidence="1">
    <location>
        <begin position="166"/>
        <end position="185"/>
    </location>
</feature>
<dbReference type="OrthoDB" id="5371583at2759"/>
<sequence>MGNRSGSNTCTQVLKQKIRYFRFFARLGATVLAIATMIQESLMLAKFITTKDDIRGGRGPWAKQTSLWPAIMLLSVSVVSVLMGSLILTAYAHSIRTANNVALFQTWFVSLVEGAHIITWIVVAVLYRTGKTGKDLWGWACSPGAQKIQVNFEGIVNFNKGNQWRLAIANAALQLLTGFIFILMWQRRKVKKQMKKNVVT</sequence>
<evidence type="ECO:0008006" key="4">
    <source>
        <dbReference type="Google" id="ProtNLM"/>
    </source>
</evidence>
<dbReference type="PANTHER" id="PTHR42069">
    <property type="entry name" value="HYPHAL ANASTAMOSIS-8 PROTEIN"/>
    <property type="match status" value="1"/>
</dbReference>
<evidence type="ECO:0000313" key="3">
    <source>
        <dbReference type="Proteomes" id="UP000824998"/>
    </source>
</evidence>
<feature type="transmembrane region" description="Helical" evidence="1">
    <location>
        <begin position="68"/>
        <end position="92"/>
    </location>
</feature>
<feature type="transmembrane region" description="Helical" evidence="1">
    <location>
        <begin position="104"/>
        <end position="127"/>
    </location>
</feature>
<keyword evidence="1" id="KW-1133">Transmembrane helix</keyword>
<dbReference type="Proteomes" id="UP000824998">
    <property type="component" value="Unassembled WGS sequence"/>
</dbReference>
<evidence type="ECO:0000313" key="2">
    <source>
        <dbReference type="EMBL" id="KAG9231983.1"/>
    </source>
</evidence>
<comment type="caution">
    <text evidence="2">The sequence shown here is derived from an EMBL/GenBank/DDBJ whole genome shotgun (WGS) entry which is preliminary data.</text>
</comment>
<name>A0A9P7YDQ9_9HELO</name>
<organism evidence="2 3">
    <name type="scientific">Amylocarpus encephaloides</name>
    <dbReference type="NCBI Taxonomy" id="45428"/>
    <lineage>
        <taxon>Eukaryota</taxon>
        <taxon>Fungi</taxon>
        <taxon>Dikarya</taxon>
        <taxon>Ascomycota</taxon>
        <taxon>Pezizomycotina</taxon>
        <taxon>Leotiomycetes</taxon>
        <taxon>Helotiales</taxon>
        <taxon>Helotiales incertae sedis</taxon>
        <taxon>Amylocarpus</taxon>
    </lineage>
</organism>
<dbReference type="EMBL" id="MU251571">
    <property type="protein sequence ID" value="KAG9231983.1"/>
    <property type="molecule type" value="Genomic_DNA"/>
</dbReference>
<accession>A0A9P7YDQ9</accession>
<gene>
    <name evidence="2" type="ORF">BJ875DRAFT_99706</name>
</gene>
<evidence type="ECO:0000256" key="1">
    <source>
        <dbReference type="SAM" id="Phobius"/>
    </source>
</evidence>
<protein>
    <recommendedName>
        <fullName evidence="4">MARVEL domain-containing protein</fullName>
    </recommendedName>
</protein>
<keyword evidence="3" id="KW-1185">Reference proteome</keyword>
<reference evidence="2" key="1">
    <citation type="journal article" date="2021" name="IMA Fungus">
        <title>Genomic characterization of three marine fungi, including Emericellopsis atlantica sp. nov. with signatures of a generalist lifestyle and marine biomass degradation.</title>
        <authorList>
            <person name="Hagestad O.C."/>
            <person name="Hou L."/>
            <person name="Andersen J.H."/>
            <person name="Hansen E.H."/>
            <person name="Altermark B."/>
            <person name="Li C."/>
            <person name="Kuhnert E."/>
            <person name="Cox R.J."/>
            <person name="Crous P.W."/>
            <person name="Spatafora J.W."/>
            <person name="Lail K."/>
            <person name="Amirebrahimi M."/>
            <person name="Lipzen A."/>
            <person name="Pangilinan J."/>
            <person name="Andreopoulos W."/>
            <person name="Hayes R.D."/>
            <person name="Ng V."/>
            <person name="Grigoriev I.V."/>
            <person name="Jackson S.A."/>
            <person name="Sutton T.D.S."/>
            <person name="Dobson A.D.W."/>
            <person name="Rama T."/>
        </authorList>
    </citation>
    <scope>NUCLEOTIDE SEQUENCE</scope>
    <source>
        <strain evidence="2">TRa018bII</strain>
    </source>
</reference>